<dbReference type="InterPro" id="IPR047693">
    <property type="entry name" value="RNA-guided_IscB-like"/>
</dbReference>
<dbReference type="Pfam" id="PF01844">
    <property type="entry name" value="HNH"/>
    <property type="match status" value="1"/>
</dbReference>
<feature type="domain" description="HNH" evidence="1">
    <location>
        <begin position="250"/>
        <end position="296"/>
    </location>
</feature>
<dbReference type="Gene3D" id="1.10.30.50">
    <property type="match status" value="1"/>
</dbReference>
<dbReference type="InterPro" id="IPR025938">
    <property type="entry name" value="RRXRR_dom"/>
</dbReference>
<reference evidence="3" key="1">
    <citation type="submission" date="2020-03" db="EMBL/GenBank/DDBJ databases">
        <title>The deep terrestrial virosphere.</title>
        <authorList>
            <person name="Holmfeldt K."/>
            <person name="Nilsson E."/>
            <person name="Simone D."/>
            <person name="Lopez-Fernandez M."/>
            <person name="Wu X."/>
            <person name="de Brujin I."/>
            <person name="Lundin D."/>
            <person name="Andersson A."/>
            <person name="Bertilsson S."/>
            <person name="Dopson M."/>
        </authorList>
    </citation>
    <scope>NUCLEOTIDE SEQUENCE</scope>
    <source>
        <strain evidence="3">MM171A00469</strain>
        <strain evidence="4">MM171B00233</strain>
    </source>
</reference>
<proteinExistence type="predicted"/>
<dbReference type="GO" id="GO:0003676">
    <property type="term" value="F:nucleic acid binding"/>
    <property type="evidence" value="ECO:0007669"/>
    <property type="project" value="InterPro"/>
</dbReference>
<dbReference type="GO" id="GO:0004519">
    <property type="term" value="F:endonuclease activity"/>
    <property type="evidence" value="ECO:0007669"/>
    <property type="project" value="InterPro"/>
</dbReference>
<protein>
    <submittedName>
        <fullName evidence="3">Uncharacterized protein</fullName>
    </submittedName>
</protein>
<organism evidence="3">
    <name type="scientific">viral metagenome</name>
    <dbReference type="NCBI Taxonomy" id="1070528"/>
    <lineage>
        <taxon>unclassified sequences</taxon>
        <taxon>metagenomes</taxon>
        <taxon>organismal metagenomes</taxon>
    </lineage>
</organism>
<gene>
    <name evidence="3" type="ORF">MM171A00469_0013</name>
    <name evidence="4" type="ORF">MM171B00233_0023</name>
</gene>
<dbReference type="GO" id="GO:0008270">
    <property type="term" value="F:zinc ion binding"/>
    <property type="evidence" value="ECO:0007669"/>
    <property type="project" value="InterPro"/>
</dbReference>
<evidence type="ECO:0000259" key="1">
    <source>
        <dbReference type="Pfam" id="PF01844"/>
    </source>
</evidence>
<dbReference type="Pfam" id="PF14239">
    <property type="entry name" value="RRXRR"/>
    <property type="match status" value="1"/>
</dbReference>
<dbReference type="EMBL" id="MT143885">
    <property type="protein sequence ID" value="QJB04583.1"/>
    <property type="molecule type" value="Genomic_DNA"/>
</dbReference>
<accession>A0A6M3M3J0</accession>
<evidence type="ECO:0000259" key="2">
    <source>
        <dbReference type="Pfam" id="PF14239"/>
    </source>
</evidence>
<dbReference type="AlphaFoldDB" id="A0A6M3M3J0"/>
<name>A0A6M3M3J0_9ZZZZ</name>
<sequence>MQKLQLKLKDVPENAPQVLCSTNSVLNKQETVSVQDIVLDCNTPEVAKVQQTERSLKALVFVLNLQGIPLMPCSYAKSKRMVRNNKAKVVKLYPFTIQLNFECENQVQDVELGIDSGYGNIGFSCITRKKELASGTVVLDGKTSSRLTEKRMYRRLRRNKLWYRKPRFLNRKIKEGWLPPSIQRRYDTHLNLIRRLKAILPISKITIEVGQFDIQKIENQDISGVEYQQGDLYGYQNERSYLMAREKGLCQLCHKLFEKGNPSHTHHCKQQSEQGSNRVRNKAILHKKCHTKLHKKGLKLNAPKQYKASTFLSIINKKFRQDIPNVNITFGYITFVKRQELSLLKTHYNDAFVITGGNGQERITPIIIKQKHRNNRAIQLNRKGFAPAIRKQRYVIQPKDLIWIDGKKYVAKGIQNKGTYVRVENLKKVLKTNTIEKIYQFGSFLYN</sequence>
<dbReference type="NCBIfam" id="NF040563">
    <property type="entry name" value="guided_IscB"/>
    <property type="match status" value="1"/>
</dbReference>
<dbReference type="InterPro" id="IPR002711">
    <property type="entry name" value="HNH"/>
</dbReference>
<evidence type="ECO:0000313" key="3">
    <source>
        <dbReference type="EMBL" id="QJB00413.1"/>
    </source>
</evidence>
<evidence type="ECO:0000313" key="4">
    <source>
        <dbReference type="EMBL" id="QJB04583.1"/>
    </source>
</evidence>
<feature type="domain" description="RRXRR" evidence="2">
    <location>
        <begin position="60"/>
        <end position="230"/>
    </location>
</feature>
<dbReference type="EMBL" id="MT143692">
    <property type="protein sequence ID" value="QJB00413.1"/>
    <property type="molecule type" value="Genomic_DNA"/>
</dbReference>